<dbReference type="Proteomes" id="UP000318288">
    <property type="component" value="Unassembled WGS sequence"/>
</dbReference>
<evidence type="ECO:0000313" key="2">
    <source>
        <dbReference type="EMBL" id="TWU58978.1"/>
    </source>
</evidence>
<keyword evidence="1" id="KW-0812">Transmembrane</keyword>
<sequence>MQQYGENPVSRQQVVSCVGERYLSGVVGCLRASEIKNYSVWGHLMRHLILIPILVISFGLFGRQSRAQFPNAHELPPEGWTGPVFELSQDYPTSLPSPEEYPWNDIDFKTEPGDYLDAVLGYVVAGNTAVDWRIQDNAVRKWYHAPWMHWGPRGREFIHGLTQERTSRPHELAPTQDSRFQNWAVGFYNALGGYTIGQVWNDPDNPDATNALFPVGTVTAKLLFTAATVDEVPFLENAFEWEANVKKNLSTSEREPRMMKLLQIDVAIRDSRADDTTGWVFGTFVYSNDHSGNNGFEKMRPVGLQWGNDPTATPASVAGTPLVETWLNPNVTLQHYGYAGRMNGPVDNPISSCLSCHATAQIPTSSPMTFPSSASETERLRWFRNVPAGEPFDTGAISTDYSLQIAFGILNQKQSKNADFAALANALEQAQVANNIAASSKRVLELEKNREQFDEPMIIDGQKYFPVSRGD</sequence>
<keyword evidence="1" id="KW-1133">Transmembrane helix</keyword>
<evidence type="ECO:0000256" key="1">
    <source>
        <dbReference type="SAM" id="Phobius"/>
    </source>
</evidence>
<feature type="transmembrane region" description="Helical" evidence="1">
    <location>
        <begin position="44"/>
        <end position="61"/>
    </location>
</feature>
<accession>A0A5C6FC18</accession>
<evidence type="ECO:0008006" key="4">
    <source>
        <dbReference type="Google" id="ProtNLM"/>
    </source>
</evidence>
<protein>
    <recommendedName>
        <fullName evidence="4">Cytochrome c domain-containing protein</fullName>
    </recommendedName>
</protein>
<evidence type="ECO:0000313" key="3">
    <source>
        <dbReference type="Proteomes" id="UP000318288"/>
    </source>
</evidence>
<proteinExistence type="predicted"/>
<dbReference type="AlphaFoldDB" id="A0A5C6FC18"/>
<comment type="caution">
    <text evidence="2">The sequence shown here is derived from an EMBL/GenBank/DDBJ whole genome shotgun (WGS) entry which is preliminary data.</text>
</comment>
<dbReference type="EMBL" id="SJPW01000002">
    <property type="protein sequence ID" value="TWU58978.1"/>
    <property type="molecule type" value="Genomic_DNA"/>
</dbReference>
<keyword evidence="1" id="KW-0472">Membrane</keyword>
<reference evidence="2 3" key="1">
    <citation type="submission" date="2019-02" db="EMBL/GenBank/DDBJ databases">
        <title>Deep-cultivation of Planctomycetes and their phenomic and genomic characterization uncovers novel biology.</title>
        <authorList>
            <person name="Wiegand S."/>
            <person name="Jogler M."/>
            <person name="Boedeker C."/>
            <person name="Pinto D."/>
            <person name="Vollmers J."/>
            <person name="Rivas-Marin E."/>
            <person name="Kohn T."/>
            <person name="Peeters S.H."/>
            <person name="Heuer A."/>
            <person name="Rast P."/>
            <person name="Oberbeckmann S."/>
            <person name="Bunk B."/>
            <person name="Jeske O."/>
            <person name="Meyerdierks A."/>
            <person name="Storesund J.E."/>
            <person name="Kallscheuer N."/>
            <person name="Luecker S."/>
            <person name="Lage O.M."/>
            <person name="Pohl T."/>
            <person name="Merkel B.J."/>
            <person name="Hornburger P."/>
            <person name="Mueller R.-W."/>
            <person name="Bruemmer F."/>
            <person name="Labrenz M."/>
            <person name="Spormann A.M."/>
            <person name="Op Den Camp H."/>
            <person name="Overmann J."/>
            <person name="Amann R."/>
            <person name="Jetten M.S.M."/>
            <person name="Mascher T."/>
            <person name="Medema M.H."/>
            <person name="Devos D.P."/>
            <person name="Kaster A.-K."/>
            <person name="Ovreas L."/>
            <person name="Rohde M."/>
            <person name="Galperin M.Y."/>
            <person name="Jogler C."/>
        </authorList>
    </citation>
    <scope>NUCLEOTIDE SEQUENCE [LARGE SCALE GENOMIC DNA]</scope>
    <source>
        <strain evidence="2 3">Poly51</strain>
    </source>
</reference>
<keyword evidence="3" id="KW-1185">Reference proteome</keyword>
<organism evidence="2 3">
    <name type="scientific">Rubripirellula tenax</name>
    <dbReference type="NCBI Taxonomy" id="2528015"/>
    <lineage>
        <taxon>Bacteria</taxon>
        <taxon>Pseudomonadati</taxon>
        <taxon>Planctomycetota</taxon>
        <taxon>Planctomycetia</taxon>
        <taxon>Pirellulales</taxon>
        <taxon>Pirellulaceae</taxon>
        <taxon>Rubripirellula</taxon>
    </lineage>
</organism>
<name>A0A5C6FC18_9BACT</name>
<gene>
    <name evidence="2" type="ORF">Poly51_17590</name>
</gene>